<evidence type="ECO:0000256" key="2">
    <source>
        <dbReference type="ARBA" id="ARBA00023015"/>
    </source>
</evidence>
<organism evidence="5 6">
    <name type="scientific">Streptomyces corynorhini</name>
    <dbReference type="NCBI Taxonomy" id="2282652"/>
    <lineage>
        <taxon>Bacteria</taxon>
        <taxon>Bacillati</taxon>
        <taxon>Actinomycetota</taxon>
        <taxon>Actinomycetes</taxon>
        <taxon>Kitasatosporales</taxon>
        <taxon>Streptomycetaceae</taxon>
        <taxon>Streptomyces</taxon>
    </lineage>
</organism>
<accession>A0A370AZ56</accession>
<dbReference type="GO" id="GO:0003700">
    <property type="term" value="F:DNA-binding transcription factor activity"/>
    <property type="evidence" value="ECO:0007669"/>
    <property type="project" value="TreeGrafter"/>
</dbReference>
<dbReference type="EMBL" id="QQNA01000335">
    <property type="protein sequence ID" value="RDG33712.1"/>
    <property type="molecule type" value="Genomic_DNA"/>
</dbReference>
<dbReference type="Proteomes" id="UP000253741">
    <property type="component" value="Unassembled WGS sequence"/>
</dbReference>
<comment type="caution">
    <text evidence="5">The sequence shown here is derived from an EMBL/GenBank/DDBJ whole genome shotgun (WGS) entry which is preliminary data.</text>
</comment>
<evidence type="ECO:0000256" key="4">
    <source>
        <dbReference type="ARBA" id="ARBA00023163"/>
    </source>
</evidence>
<dbReference type="Gene3D" id="3.40.190.10">
    <property type="entry name" value="Periplasmic binding protein-like II"/>
    <property type="match status" value="2"/>
</dbReference>
<feature type="non-terminal residue" evidence="5">
    <location>
        <position position="1"/>
    </location>
</feature>
<sequence length="159" mass="16739">VRYEAMAVLLPGDHRLADRSEIALDALAGESVYAGAGNPRTLEWTELARELFAGHGVEVAAPAPMAVGVAEFRRVMAKTATPVLVVVDYAAMPDTVLRPLVAPVPLSPVSLVWREGLRHPGLDALLGAAGELGAAQGWLERPAGSWLPTTVTASLYGNH</sequence>
<evidence type="ECO:0000313" key="5">
    <source>
        <dbReference type="EMBL" id="RDG33712.1"/>
    </source>
</evidence>
<evidence type="ECO:0000313" key="6">
    <source>
        <dbReference type="Proteomes" id="UP000253741"/>
    </source>
</evidence>
<dbReference type="GO" id="GO:0003677">
    <property type="term" value="F:DNA binding"/>
    <property type="evidence" value="ECO:0007669"/>
    <property type="project" value="UniProtKB-KW"/>
</dbReference>
<gene>
    <name evidence="5" type="ORF">DVH02_31135</name>
</gene>
<evidence type="ECO:0000256" key="1">
    <source>
        <dbReference type="ARBA" id="ARBA00009437"/>
    </source>
</evidence>
<keyword evidence="3" id="KW-0238">DNA-binding</keyword>
<dbReference type="SUPFAM" id="SSF53850">
    <property type="entry name" value="Periplasmic binding protein-like II"/>
    <property type="match status" value="1"/>
</dbReference>
<proteinExistence type="inferred from homology"/>
<protein>
    <submittedName>
        <fullName evidence="5">LysR family transcriptional regulator</fullName>
    </submittedName>
</protein>
<keyword evidence="6" id="KW-1185">Reference proteome</keyword>
<name>A0A370AZ56_9ACTN</name>
<dbReference type="PANTHER" id="PTHR30346:SF0">
    <property type="entry name" value="HCA OPERON TRANSCRIPTIONAL ACTIVATOR HCAR"/>
    <property type="match status" value="1"/>
</dbReference>
<dbReference type="AlphaFoldDB" id="A0A370AZ56"/>
<dbReference type="GO" id="GO:0032993">
    <property type="term" value="C:protein-DNA complex"/>
    <property type="evidence" value="ECO:0007669"/>
    <property type="project" value="TreeGrafter"/>
</dbReference>
<keyword evidence="4" id="KW-0804">Transcription</keyword>
<reference evidence="5 6" key="1">
    <citation type="submission" date="2018-07" db="EMBL/GenBank/DDBJ databases">
        <title>Streptomyces species from bats.</title>
        <authorList>
            <person name="Dunlap C."/>
        </authorList>
    </citation>
    <scope>NUCLEOTIDE SEQUENCE [LARGE SCALE GENOMIC DNA]</scope>
    <source>
        <strain evidence="5 6">AC230</strain>
    </source>
</reference>
<dbReference type="PANTHER" id="PTHR30346">
    <property type="entry name" value="TRANSCRIPTIONAL DUAL REGULATOR HCAR-RELATED"/>
    <property type="match status" value="1"/>
</dbReference>
<comment type="similarity">
    <text evidence="1">Belongs to the LysR transcriptional regulatory family.</text>
</comment>
<keyword evidence="2" id="KW-0805">Transcription regulation</keyword>
<evidence type="ECO:0000256" key="3">
    <source>
        <dbReference type="ARBA" id="ARBA00023125"/>
    </source>
</evidence>